<evidence type="ECO:0000313" key="1">
    <source>
        <dbReference type="EMBL" id="ETM54687.1"/>
    </source>
</evidence>
<dbReference type="EMBL" id="KI690938">
    <property type="protein sequence ID" value="ETM54687.1"/>
    <property type="molecule type" value="Genomic_DNA"/>
</dbReference>
<gene>
    <name evidence="1" type="ORF">L914_02020</name>
</gene>
<dbReference type="Proteomes" id="UP000054532">
    <property type="component" value="Unassembled WGS sequence"/>
</dbReference>
<proteinExistence type="predicted"/>
<organism evidence="1">
    <name type="scientific">Phytophthora nicotianae</name>
    <name type="common">Potato buckeye rot agent</name>
    <name type="synonym">Phytophthora parasitica</name>
    <dbReference type="NCBI Taxonomy" id="4792"/>
    <lineage>
        <taxon>Eukaryota</taxon>
        <taxon>Sar</taxon>
        <taxon>Stramenopiles</taxon>
        <taxon>Oomycota</taxon>
        <taxon>Peronosporomycetes</taxon>
        <taxon>Peronosporales</taxon>
        <taxon>Peronosporaceae</taxon>
        <taxon>Phytophthora</taxon>
    </lineage>
</organism>
<name>W2P125_PHYNI</name>
<accession>W2P125</accession>
<sequence length="35" mass="4020">MGMSRSYVMEITTEVKRFLPQGTFMPEWLGQLTGP</sequence>
<protein>
    <submittedName>
        <fullName evidence="1">Uncharacterized protein</fullName>
    </submittedName>
</protein>
<dbReference type="AlphaFoldDB" id="W2P125"/>
<reference evidence="1" key="1">
    <citation type="submission" date="2013-11" db="EMBL/GenBank/DDBJ databases">
        <title>The Genome Sequence of Phytophthora parasitica IAC_01/95.</title>
        <authorList>
            <consortium name="The Broad Institute Genomics Platform"/>
            <person name="Russ C."/>
            <person name="Tyler B."/>
            <person name="Panabieres F."/>
            <person name="Shan W."/>
            <person name="Tripathy S."/>
            <person name="Grunwald N."/>
            <person name="Machado M."/>
            <person name="Johnson C.S."/>
            <person name="Arredondo F."/>
            <person name="Hong C."/>
            <person name="Coffey M."/>
            <person name="Young S.K."/>
            <person name="Zeng Q."/>
            <person name="Gargeya S."/>
            <person name="Fitzgerald M."/>
            <person name="Abouelleil A."/>
            <person name="Alvarado L."/>
            <person name="Chapman S.B."/>
            <person name="Gainer-Dewar J."/>
            <person name="Goldberg J."/>
            <person name="Griggs A."/>
            <person name="Gujja S."/>
            <person name="Hansen M."/>
            <person name="Howarth C."/>
            <person name="Imamovic A."/>
            <person name="Ireland A."/>
            <person name="Larimer J."/>
            <person name="McCowan C."/>
            <person name="Murphy C."/>
            <person name="Pearson M."/>
            <person name="Poon T.W."/>
            <person name="Priest M."/>
            <person name="Roberts A."/>
            <person name="Saif S."/>
            <person name="Shea T."/>
            <person name="Sykes S."/>
            <person name="Wortman J."/>
            <person name="Nusbaum C."/>
            <person name="Birren B."/>
        </authorList>
    </citation>
    <scope>NUCLEOTIDE SEQUENCE [LARGE SCALE GENOMIC DNA]</scope>
    <source>
        <strain evidence="1">IAC_01/95</strain>
    </source>
</reference>